<organism evidence="2 3">
    <name type="scientific">Nocardia aurantiaca</name>
    <dbReference type="NCBI Taxonomy" id="2675850"/>
    <lineage>
        <taxon>Bacteria</taxon>
        <taxon>Bacillati</taxon>
        <taxon>Actinomycetota</taxon>
        <taxon>Actinomycetes</taxon>
        <taxon>Mycobacteriales</taxon>
        <taxon>Nocardiaceae</taxon>
        <taxon>Nocardia</taxon>
    </lineage>
</organism>
<evidence type="ECO:0000313" key="2">
    <source>
        <dbReference type="EMBL" id="MTE15802.1"/>
    </source>
</evidence>
<dbReference type="AlphaFoldDB" id="A0A6I3L0J9"/>
<feature type="domain" description="SnoaL-like" evidence="1">
    <location>
        <begin position="8"/>
        <end position="126"/>
    </location>
</feature>
<gene>
    <name evidence="2" type="ORF">GLP40_23905</name>
</gene>
<keyword evidence="3" id="KW-1185">Reference proteome</keyword>
<dbReference type="InterPro" id="IPR037401">
    <property type="entry name" value="SnoaL-like"/>
</dbReference>
<dbReference type="InterPro" id="IPR011944">
    <property type="entry name" value="Steroid_delta5-4_isomerase"/>
</dbReference>
<dbReference type="EMBL" id="WMBB01000011">
    <property type="protein sequence ID" value="MTE15802.1"/>
    <property type="molecule type" value="Genomic_DNA"/>
</dbReference>
<evidence type="ECO:0000313" key="3">
    <source>
        <dbReference type="Proteomes" id="UP000432464"/>
    </source>
</evidence>
<comment type="caution">
    <text evidence="2">The sequence shown here is derived from an EMBL/GenBank/DDBJ whole genome shotgun (WGS) entry which is preliminary data.</text>
</comment>
<name>A0A6I3L0J9_9NOCA</name>
<reference evidence="2 3" key="1">
    <citation type="submission" date="2019-11" db="EMBL/GenBank/DDBJ databases">
        <title>Nocardia sp. nov. CT2-14 isolated from soil.</title>
        <authorList>
            <person name="Kanchanasin P."/>
            <person name="Tanasupawat S."/>
            <person name="Yuki M."/>
            <person name="Kudo T."/>
        </authorList>
    </citation>
    <scope>NUCLEOTIDE SEQUENCE [LARGE SCALE GENOMIC DNA]</scope>
    <source>
        <strain evidence="2 3">CT2-14</strain>
    </source>
</reference>
<accession>A0A6I3L0J9</accession>
<proteinExistence type="predicted"/>
<dbReference type="SUPFAM" id="SSF54427">
    <property type="entry name" value="NTF2-like"/>
    <property type="match status" value="1"/>
</dbReference>
<dbReference type="Pfam" id="PF13577">
    <property type="entry name" value="SnoaL_4"/>
    <property type="match status" value="1"/>
</dbReference>
<evidence type="ECO:0000259" key="1">
    <source>
        <dbReference type="Pfam" id="PF13577"/>
    </source>
</evidence>
<dbReference type="InterPro" id="IPR032710">
    <property type="entry name" value="NTF2-like_dom_sf"/>
</dbReference>
<dbReference type="RefSeq" id="WP_154790226.1">
    <property type="nucleotide sequence ID" value="NZ_WMBB01000011.1"/>
</dbReference>
<dbReference type="Gene3D" id="3.10.450.50">
    <property type="match status" value="1"/>
</dbReference>
<dbReference type="Proteomes" id="UP000432464">
    <property type="component" value="Unassembled WGS sequence"/>
</dbReference>
<sequence length="132" mass="14262">MTDTAVQSDREAVLDVLNNLYRAWSANDADAFIADYDPDATSIVRGVVNIGREAVRASMAAGFAGPLRDSHAVDEPQLVRFPTTDTAVVVSRGAVVMAGETEPPADGWVIATWTLIRRDGRWLLTAYHNCSA</sequence>
<protein>
    <submittedName>
        <fullName evidence="2">SgcJ/EcaC family oxidoreductase</fullName>
    </submittedName>
</protein>
<dbReference type="NCBIfam" id="TIGR02246">
    <property type="entry name" value="SgcJ/EcaC family oxidoreductase"/>
    <property type="match status" value="1"/>
</dbReference>